<comment type="caution">
    <text evidence="1">The sequence shown here is derived from an EMBL/GenBank/DDBJ whole genome shotgun (WGS) entry which is preliminary data.</text>
</comment>
<gene>
    <name evidence="1" type="ORF">SMN809_LOCUS57610</name>
</gene>
<proteinExistence type="predicted"/>
<name>A0A8S3DK92_9BILA</name>
<dbReference type="AlphaFoldDB" id="A0A8S3DK92"/>
<sequence length="40" mass="4629">MKREDVLFLYLIDNDADLAQRVNELDDHGELALELALKTK</sequence>
<organism evidence="1 2">
    <name type="scientific">Rotaria magnacalcarata</name>
    <dbReference type="NCBI Taxonomy" id="392030"/>
    <lineage>
        <taxon>Eukaryota</taxon>
        <taxon>Metazoa</taxon>
        <taxon>Spiralia</taxon>
        <taxon>Gnathifera</taxon>
        <taxon>Rotifera</taxon>
        <taxon>Eurotatoria</taxon>
        <taxon>Bdelloidea</taxon>
        <taxon>Philodinida</taxon>
        <taxon>Philodinidae</taxon>
        <taxon>Rotaria</taxon>
    </lineage>
</organism>
<evidence type="ECO:0000313" key="1">
    <source>
        <dbReference type="EMBL" id="CAF5020244.1"/>
    </source>
</evidence>
<feature type="non-terminal residue" evidence="1">
    <location>
        <position position="1"/>
    </location>
</feature>
<dbReference type="EMBL" id="CAJOBI010211981">
    <property type="protein sequence ID" value="CAF5020244.1"/>
    <property type="molecule type" value="Genomic_DNA"/>
</dbReference>
<evidence type="ECO:0000313" key="2">
    <source>
        <dbReference type="Proteomes" id="UP000676336"/>
    </source>
</evidence>
<protein>
    <submittedName>
        <fullName evidence="1">Uncharacterized protein</fullName>
    </submittedName>
</protein>
<reference evidence="1" key="1">
    <citation type="submission" date="2021-02" db="EMBL/GenBank/DDBJ databases">
        <authorList>
            <person name="Nowell W R."/>
        </authorList>
    </citation>
    <scope>NUCLEOTIDE SEQUENCE</scope>
</reference>
<accession>A0A8S3DK92</accession>
<dbReference type="Proteomes" id="UP000676336">
    <property type="component" value="Unassembled WGS sequence"/>
</dbReference>